<feature type="coiled-coil region" evidence="1">
    <location>
        <begin position="332"/>
        <end position="362"/>
    </location>
</feature>
<gene>
    <name evidence="2" type="ORF">SAMN02982989_1520</name>
</gene>
<dbReference type="STRING" id="464029.SAMN02982989_1520"/>
<dbReference type="Pfam" id="PF10824">
    <property type="entry name" value="T7SS_ESX_EspC"/>
    <property type="match status" value="1"/>
</dbReference>
<evidence type="ECO:0000313" key="2">
    <source>
        <dbReference type="EMBL" id="SMF36716.1"/>
    </source>
</evidence>
<dbReference type="EMBL" id="FXAF01000006">
    <property type="protein sequence ID" value="SMF36716.1"/>
    <property type="molecule type" value="Genomic_DNA"/>
</dbReference>
<keyword evidence="3" id="KW-1185">Reference proteome</keyword>
<dbReference type="GO" id="GO:0009306">
    <property type="term" value="P:protein secretion"/>
    <property type="evidence" value="ECO:0007669"/>
    <property type="project" value="InterPro"/>
</dbReference>
<dbReference type="AlphaFoldDB" id="A0A1X7EMG0"/>
<dbReference type="SUPFAM" id="SSF58104">
    <property type="entry name" value="Methyl-accepting chemotaxis protein (MCP) signaling domain"/>
    <property type="match status" value="1"/>
</dbReference>
<organism evidence="2 3">
    <name type="scientific">Xaviernesmea oryzae</name>
    <dbReference type="NCBI Taxonomy" id="464029"/>
    <lineage>
        <taxon>Bacteria</taxon>
        <taxon>Pseudomonadati</taxon>
        <taxon>Pseudomonadota</taxon>
        <taxon>Alphaproteobacteria</taxon>
        <taxon>Hyphomicrobiales</taxon>
        <taxon>Rhizobiaceae</taxon>
        <taxon>Rhizobium/Agrobacterium group</taxon>
        <taxon>Xaviernesmea</taxon>
    </lineage>
</organism>
<dbReference type="InterPro" id="IPR022536">
    <property type="entry name" value="EspC"/>
</dbReference>
<dbReference type="Proteomes" id="UP000192903">
    <property type="component" value="Unassembled WGS sequence"/>
</dbReference>
<evidence type="ECO:0000256" key="1">
    <source>
        <dbReference type="SAM" id="Coils"/>
    </source>
</evidence>
<dbReference type="OrthoDB" id="9816265at2"/>
<proteinExistence type="predicted"/>
<accession>A0A1X7EMG0</accession>
<keyword evidence="1" id="KW-0175">Coiled coil</keyword>
<evidence type="ECO:0000313" key="3">
    <source>
        <dbReference type="Proteomes" id="UP000192903"/>
    </source>
</evidence>
<name>A0A1X7EMG0_9HYPH</name>
<protein>
    <submittedName>
        <fullName evidence="2">Uncharacterized protein</fullName>
    </submittedName>
</protein>
<dbReference type="RefSeq" id="WP_085421821.1">
    <property type="nucleotide sequence ID" value="NZ_FXAF01000006.1"/>
</dbReference>
<reference evidence="3" key="1">
    <citation type="submission" date="2017-04" db="EMBL/GenBank/DDBJ databases">
        <authorList>
            <person name="Varghese N."/>
            <person name="Submissions S."/>
        </authorList>
    </citation>
    <scope>NUCLEOTIDE SEQUENCE [LARGE SCALE GENOMIC DNA]</scope>
    <source>
        <strain evidence="3">B4P</strain>
    </source>
</reference>
<sequence>MAVRTSILDVAAGSTGVLAFVDRMETARSRIEERFLEGGAALLSILDVLNKLIASLDQLTGSLDEGTANATMAELKSTVDRLSQLTGLEAARQAGFQDIASTERKLEPQIGEMQETLRYLRTFAVTAKITGAGIADFSGFAEEILGRIQEGTRQVNDFAGKLSTLGHGLGPVMAKGKVILASYDETVPQIVAGLSEGAAEIARHRKLLVERAAKVRAVAGGIQTKLASTLSAMQVGDITRQRIEHCQSGLQILSDYLDSPAGAALGAEQRESLSLIVRKLVSLQLDRSIFDFDRDTAKIVATVASFRSDLSEIEALRATMSDDDGRENDNAIRQLENGVAAARGAVREIEEVARQADELSRATCDIVRELLEGIGIVRAVRTDIHYMALNTNLRCGKIGEEGKAVNVVTAELRNFAGQLDETAEKILTELQALEAAANKLIGVQDGEEEECLDQRLEKALENIRAVGDRMDAQMAALGEQSRTAVGEMDASLARLNFNAELGEVLRTCAEEMEIVEEVIQAPGLEDALADVGGRIFRLYTMVAERELHAEVLGTAPPVEALAVAAAMSDEDIEDALF</sequence>
<dbReference type="Gene3D" id="1.10.287.950">
    <property type="entry name" value="Methyl-accepting chemotaxis protein"/>
    <property type="match status" value="1"/>
</dbReference>